<reference evidence="2" key="1">
    <citation type="submission" date="2020-02" db="EMBL/GenBank/DDBJ databases">
        <title>Identification and distribution of gene clusters putatively required for synthesis of sphingolipid metabolism inhibitors in phylogenetically diverse species of the filamentous fungus Fusarium.</title>
        <authorList>
            <person name="Kim H.-S."/>
            <person name="Busman M."/>
            <person name="Brown D.W."/>
            <person name="Divon H."/>
            <person name="Uhlig S."/>
            <person name="Proctor R.H."/>
        </authorList>
    </citation>
    <scope>NUCLEOTIDE SEQUENCE [LARGE SCALE GENOMIC DNA]</scope>
    <source>
        <strain evidence="2">NRRL 39464</strain>
    </source>
</reference>
<evidence type="ECO:0000313" key="2">
    <source>
        <dbReference type="EMBL" id="KAF5264454.1"/>
    </source>
</evidence>
<protein>
    <recommendedName>
        <fullName evidence="1">PiggyBac transposable element-derived protein domain-containing protein</fullName>
    </recommendedName>
</protein>
<organism evidence="2 3">
    <name type="scientific">Fusarium oxysporum</name>
    <name type="common">Fusarium vascular wilt</name>
    <dbReference type="NCBI Taxonomy" id="5507"/>
    <lineage>
        <taxon>Eukaryota</taxon>
        <taxon>Fungi</taxon>
        <taxon>Dikarya</taxon>
        <taxon>Ascomycota</taxon>
        <taxon>Pezizomycotina</taxon>
        <taxon>Sordariomycetes</taxon>
        <taxon>Hypocreomycetidae</taxon>
        <taxon>Hypocreales</taxon>
        <taxon>Nectriaceae</taxon>
        <taxon>Fusarium</taxon>
        <taxon>Fusarium oxysporum species complex</taxon>
    </lineage>
</organism>
<dbReference type="AlphaFoldDB" id="A0A8H5EL40"/>
<dbReference type="InterPro" id="IPR029526">
    <property type="entry name" value="PGBD"/>
</dbReference>
<evidence type="ECO:0000259" key="1">
    <source>
        <dbReference type="Pfam" id="PF13843"/>
    </source>
</evidence>
<accession>A0A8H5EL40</accession>
<dbReference type="EMBL" id="JAAFOW010000734">
    <property type="protein sequence ID" value="KAF5264454.1"/>
    <property type="molecule type" value="Genomic_DNA"/>
</dbReference>
<dbReference type="Proteomes" id="UP000558688">
    <property type="component" value="Unassembled WGS sequence"/>
</dbReference>
<comment type="caution">
    <text evidence="2">The sequence shown here is derived from an EMBL/GenBank/DDBJ whole genome shotgun (WGS) entry which is preliminary data.</text>
</comment>
<feature type="domain" description="PiggyBac transposable element-derived protein" evidence="1">
    <location>
        <begin position="64"/>
        <end position="210"/>
    </location>
</feature>
<proteinExistence type="predicted"/>
<dbReference type="PANTHER" id="PTHR46599:SF3">
    <property type="entry name" value="PIGGYBAC TRANSPOSABLE ELEMENT-DERIVED PROTEIN 4"/>
    <property type="match status" value="1"/>
</dbReference>
<gene>
    <name evidence="2" type="ORF">FOXYS1_4768</name>
</gene>
<dbReference type="Pfam" id="PF13843">
    <property type="entry name" value="DDE_Tnp_1_7"/>
    <property type="match status" value="1"/>
</dbReference>
<dbReference type="PANTHER" id="PTHR46599">
    <property type="entry name" value="PIGGYBAC TRANSPOSABLE ELEMENT-DERIVED PROTEIN 4"/>
    <property type="match status" value="1"/>
</dbReference>
<evidence type="ECO:0000313" key="3">
    <source>
        <dbReference type="Proteomes" id="UP000558688"/>
    </source>
</evidence>
<name>A0A8H5EL40_FUSOX</name>
<sequence>MPLRQFQLIHRYLRTFDYTKVDERASHDLPKVFQAAEEWSQHIQHMSALLFQPGSSIAVDEWTYHVFVDNLFSSAALFRLLRHHNYGATGTARPNCGIHKELKQAKLRDKGGKSGFEFNEIQVITTADNLVNQIAWKDNSLVIFLITVFCALENKRTERKRKRPTGNKARTKPAQRFFGDEPTKVIPIPTVAAAYNDEMNHIDRGDQLRKAA</sequence>